<dbReference type="Gene3D" id="1.10.10.2840">
    <property type="entry name" value="PucR C-terminal helix-turn-helix domain"/>
    <property type="match status" value="1"/>
</dbReference>
<comment type="caution">
    <text evidence="3">The sequence shown here is derived from an EMBL/GenBank/DDBJ whole genome shotgun (WGS) entry which is preliminary data.</text>
</comment>
<dbReference type="InterPro" id="IPR025736">
    <property type="entry name" value="PucR_C-HTH_dom"/>
</dbReference>
<evidence type="ECO:0000259" key="2">
    <source>
        <dbReference type="Pfam" id="PF13556"/>
    </source>
</evidence>
<dbReference type="Pfam" id="PF13556">
    <property type="entry name" value="HTH_30"/>
    <property type="match status" value="1"/>
</dbReference>
<dbReference type="RefSeq" id="WP_177269693.1">
    <property type="nucleotide sequence ID" value="NZ_JACRTA010000001.1"/>
</dbReference>
<name>A0A926E990_9FIRM</name>
<gene>
    <name evidence="3" type="ORF">H8692_04865</name>
</gene>
<dbReference type="InterPro" id="IPR051448">
    <property type="entry name" value="CdaR-like_regulators"/>
</dbReference>
<dbReference type="Proteomes" id="UP000610862">
    <property type="component" value="Unassembled WGS sequence"/>
</dbReference>
<dbReference type="InterPro" id="IPR012914">
    <property type="entry name" value="PucR_dom"/>
</dbReference>
<keyword evidence="4" id="KW-1185">Reference proteome</keyword>
<dbReference type="PANTHER" id="PTHR33744">
    <property type="entry name" value="CARBOHYDRATE DIACID REGULATOR"/>
    <property type="match status" value="1"/>
</dbReference>
<dbReference type="AlphaFoldDB" id="A0A926E990"/>
<feature type="domain" description="PucR C-terminal helix-turn-helix" evidence="2">
    <location>
        <begin position="455"/>
        <end position="512"/>
    </location>
</feature>
<accession>A0A926E990</accession>
<evidence type="ECO:0000313" key="4">
    <source>
        <dbReference type="Proteomes" id="UP000610862"/>
    </source>
</evidence>
<evidence type="ECO:0000313" key="3">
    <source>
        <dbReference type="EMBL" id="MBC8568099.1"/>
    </source>
</evidence>
<sequence length="522" mass="58496">MKVTVADCLELEAFEGAEVVAGKLNLSNDVKSISVLDACDNDDLKFYRVNKAEIFLTGFLGIKDDVDKQCSFVRHIARRGCAALAVYYVGRAVRSLDHRVIETAERELVPLILMPAEAEYTEAITEVMDKVLYGDNFSNSLISNTVFHLLNFEKHSNFQSAVREAAINNDFQLIILSEDFNPILTVETRHKATISDAIKLGKERNVESNSKVYTMIDVNGVLTYWGPVSINNDKYYMFIVDNEDSYTAGEITKLAEIIELAMGMWKYTPERDAKAEFIKALIRGNKSLAYTLKDEAKISGDDILSVFFSKGIGTEVESHVFAEFEKEEDLNVMKITEGDETYGMILTFEDSGGSAALKNSCVRLFDKLKGNKKARIFHVTGLNGIEGAGDAYRLISESWSFVQNVFPYKRVFTKYELTLVSNCINIQIQGGFVKKNYIQLLDPFKEAGENKGKQLLETLETFVLDAGMNSGKTAEFMGIHTNTVQYRLKKINEMLGVEITGNRIIPGLTMALALKRLERVVS</sequence>
<feature type="domain" description="Purine catabolism PurC-like" evidence="1">
    <location>
        <begin position="7"/>
        <end position="130"/>
    </location>
</feature>
<evidence type="ECO:0000259" key="1">
    <source>
        <dbReference type="Pfam" id="PF07905"/>
    </source>
</evidence>
<dbReference type="EMBL" id="JACRTA010000001">
    <property type="protein sequence ID" value="MBC8568099.1"/>
    <property type="molecule type" value="Genomic_DNA"/>
</dbReference>
<proteinExistence type="predicted"/>
<dbReference type="InterPro" id="IPR042070">
    <property type="entry name" value="PucR_C-HTH_sf"/>
</dbReference>
<protein>
    <submittedName>
        <fullName evidence="3">PucR family transcriptional regulator</fullName>
    </submittedName>
</protein>
<dbReference type="Pfam" id="PF07905">
    <property type="entry name" value="PucR"/>
    <property type="match status" value="1"/>
</dbReference>
<dbReference type="PANTHER" id="PTHR33744:SF16">
    <property type="entry name" value="CARBOHYDRATE DIACID REGULATOR"/>
    <property type="match status" value="1"/>
</dbReference>
<organism evidence="3 4">
    <name type="scientific">Lentihominibacter hominis</name>
    <dbReference type="NCBI Taxonomy" id="2763645"/>
    <lineage>
        <taxon>Bacteria</taxon>
        <taxon>Bacillati</taxon>
        <taxon>Bacillota</taxon>
        <taxon>Clostridia</taxon>
        <taxon>Peptostreptococcales</taxon>
        <taxon>Anaerovoracaceae</taxon>
        <taxon>Lentihominibacter</taxon>
    </lineage>
</organism>
<reference evidence="3" key="1">
    <citation type="submission" date="2020-08" db="EMBL/GenBank/DDBJ databases">
        <title>Genome public.</title>
        <authorList>
            <person name="Liu C."/>
            <person name="Sun Q."/>
        </authorList>
    </citation>
    <scope>NUCLEOTIDE SEQUENCE</scope>
    <source>
        <strain evidence="3">NSJ-24</strain>
    </source>
</reference>